<proteinExistence type="inferred from homology"/>
<evidence type="ECO:0008006" key="4">
    <source>
        <dbReference type="Google" id="ProtNLM"/>
    </source>
</evidence>
<evidence type="ECO:0000313" key="3">
    <source>
        <dbReference type="Proteomes" id="UP000242875"/>
    </source>
</evidence>
<comment type="similarity">
    <text evidence="1">Belongs to the TMA16 family.</text>
</comment>
<dbReference type="Proteomes" id="UP000242875">
    <property type="component" value="Unassembled WGS sequence"/>
</dbReference>
<sequence>MPNNKRHTLKTIKGKDAMHPSSRKAVQVTRVLLRNDRIQAKAKDRIAMVNPKVERWLWFRDLLGEDTPSIPKADLYTLIEQYISRNDAELEELKTTHRKGQRPKAAREDVLAALIAKERDEYKKGMEIPDITKPKNVTLLRQWNGDRNSMSRIQTIRLSNPNDIANMVAEIQEMEKMA</sequence>
<accession>A0A261Y661</accession>
<dbReference type="InterPro" id="IPR038356">
    <property type="entry name" value="Tma16_sf"/>
</dbReference>
<organism evidence="2 3">
    <name type="scientific">Bifiguratus adelaidae</name>
    <dbReference type="NCBI Taxonomy" id="1938954"/>
    <lineage>
        <taxon>Eukaryota</taxon>
        <taxon>Fungi</taxon>
        <taxon>Fungi incertae sedis</taxon>
        <taxon>Mucoromycota</taxon>
        <taxon>Mucoromycotina</taxon>
        <taxon>Endogonomycetes</taxon>
        <taxon>Endogonales</taxon>
        <taxon>Endogonales incertae sedis</taxon>
        <taxon>Bifiguratus</taxon>
    </lineage>
</organism>
<protein>
    <recommendedName>
        <fullName evidence="4">Translation machinery-associated protein 16</fullName>
    </recommendedName>
</protein>
<dbReference type="EMBL" id="MVBO01000006">
    <property type="protein sequence ID" value="OZJ06140.1"/>
    <property type="molecule type" value="Genomic_DNA"/>
</dbReference>
<dbReference type="Pfam" id="PF11176">
    <property type="entry name" value="Tma16"/>
    <property type="match status" value="1"/>
</dbReference>
<dbReference type="Gene3D" id="1.20.1440.170">
    <property type="entry name" value="Translation machinery-associated protein 16-like"/>
    <property type="match status" value="1"/>
</dbReference>
<evidence type="ECO:0000313" key="2">
    <source>
        <dbReference type="EMBL" id="OZJ06140.1"/>
    </source>
</evidence>
<dbReference type="AlphaFoldDB" id="A0A261Y661"/>
<dbReference type="PANTHER" id="PTHR13349">
    <property type="entry name" value="TRANSLATION MACHINERY-ASSOCIATED PROTEIN 16"/>
    <property type="match status" value="1"/>
</dbReference>
<dbReference type="InterPro" id="IPR021346">
    <property type="entry name" value="Tma16"/>
</dbReference>
<dbReference type="PANTHER" id="PTHR13349:SF2">
    <property type="entry name" value="TRANSLATION MACHINERY-ASSOCIATED PROTEIN 16"/>
    <property type="match status" value="1"/>
</dbReference>
<gene>
    <name evidence="2" type="ORF">BZG36_01018</name>
</gene>
<name>A0A261Y661_9FUNG</name>
<keyword evidence="3" id="KW-1185">Reference proteome</keyword>
<reference evidence="2 3" key="1">
    <citation type="journal article" date="2017" name="Mycologia">
        <title>Bifiguratus adelaidae, gen. et sp. nov., a new member of Mucoromycotina in endophytic and soil-dwelling habitats.</title>
        <authorList>
            <person name="Torres-Cruz T.J."/>
            <person name="Billingsley Tobias T.L."/>
            <person name="Almatruk M."/>
            <person name="Hesse C."/>
            <person name="Kuske C.R."/>
            <person name="Desiro A."/>
            <person name="Benucci G.M."/>
            <person name="Bonito G."/>
            <person name="Stajich J.E."/>
            <person name="Dunlap C."/>
            <person name="Arnold A.E."/>
            <person name="Porras-Alfaro A."/>
        </authorList>
    </citation>
    <scope>NUCLEOTIDE SEQUENCE [LARGE SCALE GENOMIC DNA]</scope>
    <source>
        <strain evidence="2 3">AZ0501</strain>
    </source>
</reference>
<dbReference type="OrthoDB" id="270284at2759"/>
<dbReference type="GO" id="GO:0005634">
    <property type="term" value="C:nucleus"/>
    <property type="evidence" value="ECO:0007669"/>
    <property type="project" value="TreeGrafter"/>
</dbReference>
<comment type="caution">
    <text evidence="2">The sequence shown here is derived from an EMBL/GenBank/DDBJ whole genome shotgun (WGS) entry which is preliminary data.</text>
</comment>
<evidence type="ECO:0000256" key="1">
    <source>
        <dbReference type="ARBA" id="ARBA00034127"/>
    </source>
</evidence>